<sequence>MSEEPQQFPPSKRQYHPSLSSMKPPLVAPGEYHRFDSAETRLAGGGAAPSAAAADHAVSDSIVIKSTLKRKTDAVNQISEPNELSTCVLQTPVSGKGGKAKKTSRSAKSNKSGTLASGSNAGSPGSNFAQAGTCRYDSSLGLLTKKFINLIKQAEDGILDLNKAADTLEVQKRRIYDITNVLEGIGLIEKTLKNRIQWKGLDVSKPGETIENIANLQDEVRNLTVEEAKLDDQIRESQDRLTSLSEDENNKRLLFVTEDDIKNLPCFQNKTLIAVKAPHGTTLEVPDPDEAGGYSQRRYRIILRSTMGPIDVYLVSQFEESFEDIPHADEPSNAPDVPSSVPDEPSNLPSTSGLPENHDVAMPMEEDSTGRKMDIQELDDTQRVYSDIESHDFVDGIMKIVPPDLDMGVDYWLRSEVGEVSITDLWPDESGPDWNHMGSFDQNHAGPSNTTLEQPQTPSSPTPEDSTATRSTGS</sequence>
<evidence type="ECO:0000256" key="5">
    <source>
        <dbReference type="ARBA" id="ARBA00023306"/>
    </source>
</evidence>
<dbReference type="SMART" id="SM01372">
    <property type="entry name" value="E2F_TDP"/>
    <property type="match status" value="1"/>
</dbReference>
<name>A0ABM0VDB9_CAMSA</name>
<dbReference type="InterPro" id="IPR036390">
    <property type="entry name" value="WH_DNA-bd_sf"/>
</dbReference>
<gene>
    <name evidence="11 12" type="primary">LOC104736232</name>
</gene>
<dbReference type="RefSeq" id="XP_010454484.1">
    <property type="nucleotide sequence ID" value="XM_010456182.2"/>
</dbReference>
<protein>
    <submittedName>
        <fullName evidence="11">Transcription factor E2FB-like isoform X1</fullName>
    </submittedName>
    <submittedName>
        <fullName evidence="12">Transcription factor E2FB-like isoform X2</fullName>
    </submittedName>
</protein>
<proteinExistence type="inferred from homology"/>
<evidence type="ECO:0000256" key="7">
    <source>
        <dbReference type="SAM" id="Coils"/>
    </source>
</evidence>
<dbReference type="Proteomes" id="UP000694864">
    <property type="component" value="Chromosome 13"/>
</dbReference>
<comment type="subcellular location">
    <subcellularLocation>
        <location evidence="6">Nucleus</location>
    </subcellularLocation>
</comment>
<dbReference type="InterPro" id="IPR003316">
    <property type="entry name" value="E2F_WHTH_DNA-bd_dom"/>
</dbReference>
<dbReference type="SUPFAM" id="SSF46785">
    <property type="entry name" value="Winged helix' DNA-binding domain"/>
    <property type="match status" value="1"/>
</dbReference>
<reference evidence="10" key="1">
    <citation type="journal article" date="1997" name="Nucleic Acids Res.">
        <title>tRNAscan-SE: a program for improved detection of transfer RNA genes in genomic sequence.</title>
        <authorList>
            <person name="Lowe T.M."/>
            <person name="Eddy S.R."/>
        </authorList>
    </citation>
    <scope>NUCLEOTIDE SEQUENCE [LARGE SCALE GENOMIC DNA]</scope>
    <source>
        <strain evidence="10">r\DH55</strain>
    </source>
</reference>
<keyword evidence="10" id="KW-1185">Reference proteome</keyword>
<keyword evidence="5" id="KW-0131">Cell cycle</keyword>
<dbReference type="CDD" id="cd14660">
    <property type="entry name" value="E2F_DD"/>
    <property type="match status" value="1"/>
</dbReference>
<evidence type="ECO:0000313" key="10">
    <source>
        <dbReference type="Proteomes" id="UP000694864"/>
    </source>
</evidence>
<dbReference type="Gene3D" id="6.10.250.540">
    <property type="match status" value="1"/>
</dbReference>
<reference evidence="10" key="2">
    <citation type="journal article" date="2014" name="Nat. Commun.">
        <title>The emerging biofuel crop Camelina sativa retains a highly undifferentiated hexaploid genome structure.</title>
        <authorList>
            <person name="Kagale S."/>
            <person name="Koh C."/>
            <person name="Nixon J."/>
            <person name="Bollina V."/>
            <person name="Clarke W.E."/>
            <person name="Tuteja R."/>
            <person name="Spillane C."/>
            <person name="Robinson S.J."/>
            <person name="Links M.G."/>
            <person name="Clarke C."/>
            <person name="Higgins E.E."/>
            <person name="Huebert T."/>
            <person name="Sharpe A.G."/>
            <person name="Parkin I.A."/>
        </authorList>
    </citation>
    <scope>NUCLEOTIDE SEQUENCE [LARGE SCALE GENOMIC DNA]</scope>
    <source>
        <strain evidence="10">r\DH55</strain>
    </source>
</reference>
<evidence type="ECO:0000256" key="1">
    <source>
        <dbReference type="ARBA" id="ARBA00010940"/>
    </source>
</evidence>
<feature type="region of interest" description="Disordered" evidence="8">
    <location>
        <begin position="89"/>
        <end position="125"/>
    </location>
</feature>
<dbReference type="InterPro" id="IPR032198">
    <property type="entry name" value="E2F_CC-MB"/>
</dbReference>
<keyword evidence="7" id="KW-0175">Coiled coil</keyword>
<evidence type="ECO:0000259" key="9">
    <source>
        <dbReference type="SMART" id="SM01372"/>
    </source>
</evidence>
<feature type="region of interest" description="Disordered" evidence="8">
    <location>
        <begin position="325"/>
        <end position="372"/>
    </location>
</feature>
<comment type="similarity">
    <text evidence="1 6">Belongs to the E2F/DP family.</text>
</comment>
<organism evidence="10 11">
    <name type="scientific">Camelina sativa</name>
    <name type="common">False flax</name>
    <name type="synonym">Myagrum sativum</name>
    <dbReference type="NCBI Taxonomy" id="90675"/>
    <lineage>
        <taxon>Eukaryota</taxon>
        <taxon>Viridiplantae</taxon>
        <taxon>Streptophyta</taxon>
        <taxon>Embryophyta</taxon>
        <taxon>Tracheophyta</taxon>
        <taxon>Spermatophyta</taxon>
        <taxon>Magnoliopsida</taxon>
        <taxon>eudicotyledons</taxon>
        <taxon>Gunneridae</taxon>
        <taxon>Pentapetalae</taxon>
        <taxon>rosids</taxon>
        <taxon>malvids</taxon>
        <taxon>Brassicales</taxon>
        <taxon>Brassicaceae</taxon>
        <taxon>Camelineae</taxon>
        <taxon>Camelina</taxon>
    </lineage>
</organism>
<evidence type="ECO:0000256" key="2">
    <source>
        <dbReference type="ARBA" id="ARBA00023015"/>
    </source>
</evidence>
<dbReference type="RefSeq" id="XP_010454485.1">
    <property type="nucleotide sequence ID" value="XM_010456183.2"/>
</dbReference>
<evidence type="ECO:0000256" key="4">
    <source>
        <dbReference type="ARBA" id="ARBA00023163"/>
    </source>
</evidence>
<feature type="region of interest" description="Disordered" evidence="8">
    <location>
        <begin position="424"/>
        <end position="474"/>
    </location>
</feature>
<evidence type="ECO:0000256" key="3">
    <source>
        <dbReference type="ARBA" id="ARBA00023125"/>
    </source>
</evidence>
<feature type="compositionally biased region" description="Polar residues" evidence="8">
    <location>
        <begin position="440"/>
        <end position="474"/>
    </location>
</feature>
<evidence type="ECO:0000256" key="6">
    <source>
        <dbReference type="RuleBase" id="RU003796"/>
    </source>
</evidence>
<dbReference type="PANTHER" id="PTHR12081">
    <property type="entry name" value="TRANSCRIPTION FACTOR E2F"/>
    <property type="match status" value="1"/>
</dbReference>
<feature type="domain" description="E2F/DP family winged-helix DNA-binding" evidence="9">
    <location>
        <begin position="135"/>
        <end position="200"/>
    </location>
</feature>
<feature type="coiled-coil region" evidence="7">
    <location>
        <begin position="213"/>
        <end position="247"/>
    </location>
</feature>
<accession>A0ABM0VDB9</accession>
<keyword evidence="2 6" id="KW-0805">Transcription regulation</keyword>
<evidence type="ECO:0000313" key="12">
    <source>
        <dbReference type="RefSeq" id="XP_010454485.1"/>
    </source>
</evidence>
<dbReference type="InterPro" id="IPR037241">
    <property type="entry name" value="E2F-DP_heterodim"/>
</dbReference>
<dbReference type="InterPro" id="IPR036388">
    <property type="entry name" value="WH-like_DNA-bd_sf"/>
</dbReference>
<evidence type="ECO:0000256" key="8">
    <source>
        <dbReference type="SAM" id="MobiDB-lite"/>
    </source>
</evidence>
<keyword evidence="3 6" id="KW-0238">DNA-binding</keyword>
<dbReference type="SUPFAM" id="SSF144074">
    <property type="entry name" value="E2F-DP heterodimerization region"/>
    <property type="match status" value="1"/>
</dbReference>
<dbReference type="InterPro" id="IPR015633">
    <property type="entry name" value="E2F"/>
</dbReference>
<feature type="compositionally biased region" description="Low complexity" evidence="8">
    <location>
        <begin position="335"/>
        <end position="346"/>
    </location>
</feature>
<keyword evidence="6" id="KW-0539">Nucleus</keyword>
<dbReference type="Gene3D" id="1.10.10.10">
    <property type="entry name" value="Winged helix-like DNA-binding domain superfamily/Winged helix DNA-binding domain"/>
    <property type="match status" value="1"/>
</dbReference>
<reference evidence="11 12" key="3">
    <citation type="submission" date="2025-05" db="UniProtKB">
        <authorList>
            <consortium name="RefSeq"/>
        </authorList>
    </citation>
    <scope>IDENTIFICATION</scope>
    <source>
        <tissue evidence="11 12">Leaf</tissue>
    </source>
</reference>
<feature type="compositionally biased region" description="Low complexity" evidence="8">
    <location>
        <begin position="116"/>
        <end position="125"/>
    </location>
</feature>
<dbReference type="PANTHER" id="PTHR12081:SF109">
    <property type="entry name" value="TRANSCRIPTION FACTOR E2FB"/>
    <property type="match status" value="1"/>
</dbReference>
<evidence type="ECO:0000313" key="11">
    <source>
        <dbReference type="RefSeq" id="XP_010454484.1"/>
    </source>
</evidence>
<feature type="region of interest" description="Disordered" evidence="8">
    <location>
        <begin position="1"/>
        <end position="31"/>
    </location>
</feature>
<dbReference type="Pfam" id="PF16421">
    <property type="entry name" value="E2F_CC-MB"/>
    <property type="match status" value="1"/>
</dbReference>
<dbReference type="GeneID" id="104736232"/>
<keyword evidence="4 6" id="KW-0804">Transcription</keyword>
<feature type="compositionally biased region" description="Polar residues" evidence="8">
    <location>
        <begin position="106"/>
        <end position="115"/>
    </location>
</feature>
<dbReference type="Pfam" id="PF02319">
    <property type="entry name" value="WHD_E2F_TDP"/>
    <property type="match status" value="1"/>
</dbReference>